<evidence type="ECO:0000313" key="2">
    <source>
        <dbReference type="EMBL" id="KAF0892980.1"/>
    </source>
</evidence>
<dbReference type="EMBL" id="SPHZ02000011">
    <property type="protein sequence ID" value="KAF0892980.1"/>
    <property type="molecule type" value="Genomic_DNA"/>
</dbReference>
<feature type="non-terminal residue" evidence="2">
    <location>
        <position position="1"/>
    </location>
</feature>
<sequence>AFQAGRSGHTIRSNNRQPEAILPQRAKTSSGAAPSTRSQEAAWVPRNLIKCVASVRATAGGAARNSGG</sequence>
<organism evidence="2 3">
    <name type="scientific">Oryza meyeriana var. granulata</name>
    <dbReference type="NCBI Taxonomy" id="110450"/>
    <lineage>
        <taxon>Eukaryota</taxon>
        <taxon>Viridiplantae</taxon>
        <taxon>Streptophyta</taxon>
        <taxon>Embryophyta</taxon>
        <taxon>Tracheophyta</taxon>
        <taxon>Spermatophyta</taxon>
        <taxon>Magnoliopsida</taxon>
        <taxon>Liliopsida</taxon>
        <taxon>Poales</taxon>
        <taxon>Poaceae</taxon>
        <taxon>BOP clade</taxon>
        <taxon>Oryzoideae</taxon>
        <taxon>Oryzeae</taxon>
        <taxon>Oryzinae</taxon>
        <taxon>Oryza</taxon>
        <taxon>Oryza meyeriana</taxon>
    </lineage>
</organism>
<keyword evidence="3" id="KW-1185">Reference proteome</keyword>
<dbReference type="Proteomes" id="UP000479710">
    <property type="component" value="Unassembled WGS sequence"/>
</dbReference>
<gene>
    <name evidence="2" type="ORF">E2562_021282</name>
</gene>
<name>A0A6G1BYF2_9ORYZ</name>
<dbReference type="AlphaFoldDB" id="A0A6G1BYF2"/>
<protein>
    <submittedName>
        <fullName evidence="2">Uncharacterized protein</fullName>
    </submittedName>
</protein>
<evidence type="ECO:0000256" key="1">
    <source>
        <dbReference type="SAM" id="MobiDB-lite"/>
    </source>
</evidence>
<feature type="region of interest" description="Disordered" evidence="1">
    <location>
        <begin position="1"/>
        <end position="41"/>
    </location>
</feature>
<comment type="caution">
    <text evidence="2">The sequence shown here is derived from an EMBL/GenBank/DDBJ whole genome shotgun (WGS) entry which is preliminary data.</text>
</comment>
<feature type="compositionally biased region" description="Polar residues" evidence="1">
    <location>
        <begin position="26"/>
        <end position="39"/>
    </location>
</feature>
<proteinExistence type="predicted"/>
<evidence type="ECO:0000313" key="3">
    <source>
        <dbReference type="Proteomes" id="UP000479710"/>
    </source>
</evidence>
<accession>A0A6G1BYF2</accession>
<reference evidence="2 3" key="1">
    <citation type="submission" date="2019-11" db="EMBL/GenBank/DDBJ databases">
        <title>Whole genome sequence of Oryza granulata.</title>
        <authorList>
            <person name="Li W."/>
        </authorList>
    </citation>
    <scope>NUCLEOTIDE SEQUENCE [LARGE SCALE GENOMIC DNA]</scope>
    <source>
        <strain evidence="3">cv. Menghai</strain>
        <tissue evidence="2">Leaf</tissue>
    </source>
</reference>